<dbReference type="NCBIfam" id="NF006402">
    <property type="entry name" value="PRK08651.1-5"/>
    <property type="match status" value="1"/>
</dbReference>
<dbReference type="AlphaFoldDB" id="A0A7D5GA86"/>
<evidence type="ECO:0000259" key="7">
    <source>
        <dbReference type="Pfam" id="PF07687"/>
    </source>
</evidence>
<evidence type="ECO:0000256" key="1">
    <source>
        <dbReference type="ARBA" id="ARBA00001947"/>
    </source>
</evidence>
<dbReference type="Proteomes" id="UP000509750">
    <property type="component" value="Chromosome"/>
</dbReference>
<name>A0A7D5GA86_9EURY</name>
<evidence type="ECO:0000256" key="4">
    <source>
        <dbReference type="ARBA" id="ARBA00022801"/>
    </source>
</evidence>
<evidence type="ECO:0000313" key="9">
    <source>
        <dbReference type="Proteomes" id="UP000509750"/>
    </source>
</evidence>
<feature type="domain" description="Peptidase M20 dimerisation" evidence="7">
    <location>
        <begin position="155"/>
        <end position="260"/>
    </location>
</feature>
<dbReference type="CDD" id="cd08659">
    <property type="entry name" value="M20_ArgE_DapE-like"/>
    <property type="match status" value="1"/>
</dbReference>
<dbReference type="PANTHER" id="PTHR43808:SF8">
    <property type="entry name" value="PEPTIDASE M20 DIMERISATION DOMAIN-CONTAINING PROTEIN"/>
    <property type="match status" value="1"/>
</dbReference>
<dbReference type="SUPFAM" id="SSF53187">
    <property type="entry name" value="Zn-dependent exopeptidases"/>
    <property type="match status" value="1"/>
</dbReference>
<dbReference type="RefSeq" id="WP_179167981.1">
    <property type="nucleotide sequence ID" value="NZ_CP058529.1"/>
</dbReference>
<feature type="region of interest" description="Disordered" evidence="6">
    <location>
        <begin position="197"/>
        <end position="222"/>
    </location>
</feature>
<evidence type="ECO:0000313" key="8">
    <source>
        <dbReference type="EMBL" id="QLG26406.1"/>
    </source>
</evidence>
<comment type="similarity">
    <text evidence="2">Belongs to the peptidase M20A family.</text>
</comment>
<dbReference type="InterPro" id="IPR001261">
    <property type="entry name" value="ArgE/DapE_CS"/>
</dbReference>
<dbReference type="EMBL" id="CP058529">
    <property type="protein sequence ID" value="QLG26406.1"/>
    <property type="molecule type" value="Genomic_DNA"/>
</dbReference>
<dbReference type="Pfam" id="PF07687">
    <property type="entry name" value="M20_dimer"/>
    <property type="match status" value="1"/>
</dbReference>
<dbReference type="InterPro" id="IPR050072">
    <property type="entry name" value="Peptidase_M20A"/>
</dbReference>
<dbReference type="Gene3D" id="3.30.70.360">
    <property type="match status" value="1"/>
</dbReference>
<proteinExistence type="inferred from homology"/>
<reference evidence="8 9" key="1">
    <citation type="submission" date="2020-07" db="EMBL/GenBank/DDBJ databases">
        <title>Gai3-2, isolated from salt lake.</title>
        <authorList>
            <person name="Cui H."/>
            <person name="Shi X."/>
        </authorList>
    </citation>
    <scope>NUCLEOTIDE SEQUENCE [LARGE SCALE GENOMIC DNA]</scope>
    <source>
        <strain evidence="8 9">Gai3-2</strain>
    </source>
</reference>
<organism evidence="8 9">
    <name type="scientific">Halorarum halophilum</name>
    <dbReference type="NCBI Taxonomy" id="2743090"/>
    <lineage>
        <taxon>Archaea</taxon>
        <taxon>Methanobacteriati</taxon>
        <taxon>Methanobacteriota</taxon>
        <taxon>Stenosarchaea group</taxon>
        <taxon>Halobacteria</taxon>
        <taxon>Halobacteriales</taxon>
        <taxon>Haloferacaceae</taxon>
        <taxon>Halorarum</taxon>
    </lineage>
</organism>
<keyword evidence="9" id="KW-1185">Reference proteome</keyword>
<dbReference type="OrthoDB" id="64254at2157"/>
<dbReference type="PROSITE" id="PS00759">
    <property type="entry name" value="ARGE_DAPE_CPG2_2"/>
    <property type="match status" value="1"/>
</dbReference>
<evidence type="ECO:0000256" key="2">
    <source>
        <dbReference type="ARBA" id="ARBA00006247"/>
    </source>
</evidence>
<gene>
    <name evidence="8" type="ORF">HUG10_02115</name>
</gene>
<dbReference type="SUPFAM" id="SSF55031">
    <property type="entry name" value="Bacterial exopeptidase dimerisation domain"/>
    <property type="match status" value="1"/>
</dbReference>
<keyword evidence="4" id="KW-0378">Hydrolase</keyword>
<dbReference type="GO" id="GO:0016787">
    <property type="term" value="F:hydrolase activity"/>
    <property type="evidence" value="ECO:0007669"/>
    <property type="project" value="UniProtKB-KW"/>
</dbReference>
<dbReference type="InterPro" id="IPR002933">
    <property type="entry name" value="Peptidase_M20"/>
</dbReference>
<dbReference type="PANTHER" id="PTHR43808">
    <property type="entry name" value="ACETYLORNITHINE DEACETYLASE"/>
    <property type="match status" value="1"/>
</dbReference>
<dbReference type="GeneID" id="56027590"/>
<dbReference type="InterPro" id="IPR036264">
    <property type="entry name" value="Bact_exopeptidase_dim_dom"/>
</dbReference>
<keyword evidence="5" id="KW-0862">Zinc</keyword>
<evidence type="ECO:0000256" key="5">
    <source>
        <dbReference type="ARBA" id="ARBA00022833"/>
    </source>
</evidence>
<evidence type="ECO:0000256" key="3">
    <source>
        <dbReference type="ARBA" id="ARBA00022723"/>
    </source>
</evidence>
<dbReference type="KEGG" id="halg:HUG10_02115"/>
<sequence length="367" mass="38079">MTDEFDPVEFLVAAVRVDSHESVEEMRELLVETLADAGEEPVVDDAGNVRAAKGRDDGPHLVLNTHIDTVPPGLPVEREGDVLRGRGACDAKGPLAALLAAFLAVEPSNGRLTLAITPDEETISTGAHALVTGEDALNADMFVVGEPTDCDVCTAARGRFEGTLALSGGAAHAAEPESGVNAVAALESALGAIRRFDDDRDPHPRLGAPTLVPTGVGGGEASNQVPAEARLTLDRRSVPPETAEGFRAELTSSVREVVPRDVGVEFSLTDRPTPFLEAFDTDAEHELVGALATAASSVGEAGDGEVRPFGAATEASYFAPAPTVVFGPGHLADDEGAVAHSEREYVRSSRVRTAAEAVTRAVDGLVG</sequence>
<dbReference type="InterPro" id="IPR011650">
    <property type="entry name" value="Peptidase_M20_dimer"/>
</dbReference>
<accession>A0A7D5GA86</accession>
<dbReference type="GO" id="GO:0046872">
    <property type="term" value="F:metal ion binding"/>
    <property type="evidence" value="ECO:0007669"/>
    <property type="project" value="UniProtKB-KW"/>
</dbReference>
<comment type="cofactor">
    <cofactor evidence="1">
        <name>Zn(2+)</name>
        <dbReference type="ChEBI" id="CHEBI:29105"/>
    </cofactor>
</comment>
<dbReference type="Gene3D" id="3.40.630.10">
    <property type="entry name" value="Zn peptidases"/>
    <property type="match status" value="1"/>
</dbReference>
<evidence type="ECO:0000256" key="6">
    <source>
        <dbReference type="SAM" id="MobiDB-lite"/>
    </source>
</evidence>
<keyword evidence="3" id="KW-0479">Metal-binding</keyword>
<protein>
    <submittedName>
        <fullName evidence="8">M20 family metallopeptidase</fullName>
    </submittedName>
</protein>
<dbReference type="Pfam" id="PF01546">
    <property type="entry name" value="Peptidase_M20"/>
    <property type="match status" value="1"/>
</dbReference>